<dbReference type="AlphaFoldDB" id="A0A1F8CLB6"/>
<organism evidence="1 2">
    <name type="scientific">Candidatus Woesebacteria bacterium RIFOXYA1_FULL_40_18</name>
    <dbReference type="NCBI Taxonomy" id="1802532"/>
    <lineage>
        <taxon>Bacteria</taxon>
        <taxon>Candidatus Woeseibacteriota</taxon>
    </lineage>
</organism>
<protein>
    <submittedName>
        <fullName evidence="1">Uncharacterized protein</fullName>
    </submittedName>
</protein>
<dbReference type="EMBL" id="MGHS01000007">
    <property type="protein sequence ID" value="OGM77127.1"/>
    <property type="molecule type" value="Genomic_DNA"/>
</dbReference>
<sequence length="347" mass="40500">MEPTPEVDKRPEHQVKTYEQNYHGVNIKIVELDYQDSEQAGVKYKLPENWRQILKDQIDSTGGPIVPEYCIPDLENRAFRELLTGGAARETSESRKITPFFGYIARLTGALGRTLLATDVANTNWYYLFERASAAKVDFEKSLRDSAPHLKEMLKLKPFDYRYGDIRPGEYQLHTANDARHLVTARGLMEHIMNSNERQILSIWTPKHAERIDNYIKRQKEWEKSSTIAVKRPSDFRYVSPKEEHRKMKIYGNPPLQRSIREYRPTLSPAAYEIDLITNDSKKENMQSLVAKMQEYLKEEPKNKHNKAHRARIKKALEQIQVGKPVSIGLVDTNRHGWELIRKSYIY</sequence>
<reference evidence="1 2" key="1">
    <citation type="journal article" date="2016" name="Nat. Commun.">
        <title>Thousands of microbial genomes shed light on interconnected biogeochemical processes in an aquifer system.</title>
        <authorList>
            <person name="Anantharaman K."/>
            <person name="Brown C.T."/>
            <person name="Hug L.A."/>
            <person name="Sharon I."/>
            <person name="Castelle C.J."/>
            <person name="Probst A.J."/>
            <person name="Thomas B.C."/>
            <person name="Singh A."/>
            <person name="Wilkins M.J."/>
            <person name="Karaoz U."/>
            <person name="Brodie E.L."/>
            <person name="Williams K.H."/>
            <person name="Hubbard S.S."/>
            <person name="Banfield J.F."/>
        </authorList>
    </citation>
    <scope>NUCLEOTIDE SEQUENCE [LARGE SCALE GENOMIC DNA]</scope>
</reference>
<evidence type="ECO:0000313" key="1">
    <source>
        <dbReference type="EMBL" id="OGM77127.1"/>
    </source>
</evidence>
<accession>A0A1F8CLB6</accession>
<dbReference type="Proteomes" id="UP000177855">
    <property type="component" value="Unassembled WGS sequence"/>
</dbReference>
<evidence type="ECO:0000313" key="2">
    <source>
        <dbReference type="Proteomes" id="UP000177855"/>
    </source>
</evidence>
<name>A0A1F8CLB6_9BACT</name>
<comment type="caution">
    <text evidence="1">The sequence shown here is derived from an EMBL/GenBank/DDBJ whole genome shotgun (WGS) entry which is preliminary data.</text>
</comment>
<proteinExistence type="predicted"/>
<gene>
    <name evidence="1" type="ORF">A2210_01345</name>
</gene>